<sequence length="222" mass="23617">MTIDAWPPALVPQMIGRPDLRGSVTSGTRTTSGVEQRVYSGAGRWEFRYRIPVHTRAKVLAASAMMDRLRSGESIVLKIYDMQRAMGLDGDVPAATIAGAVSAGATSLTLASPTAEVEPGLHFSIGQRLYRINRVTDGAASETIPGVILSDDAAWDDELDWDDGGNVTVSFLPPLRAAASSGAAVTFEDLVCLADLKDVTEGDMDLDLGKFGTLSLTFVEAR</sequence>
<organism evidence="1 2">
    <name type="scientific">Ancylobacter radicis</name>
    <dbReference type="NCBI Taxonomy" id="2836179"/>
    <lineage>
        <taxon>Bacteria</taxon>
        <taxon>Pseudomonadati</taxon>
        <taxon>Pseudomonadota</taxon>
        <taxon>Alphaproteobacteria</taxon>
        <taxon>Hyphomicrobiales</taxon>
        <taxon>Xanthobacteraceae</taxon>
        <taxon>Ancylobacter</taxon>
    </lineage>
</organism>
<accession>A0ABS5R788</accession>
<gene>
    <name evidence="1" type="ORF">KIP89_03915</name>
</gene>
<evidence type="ECO:0000313" key="2">
    <source>
        <dbReference type="Proteomes" id="UP001166585"/>
    </source>
</evidence>
<keyword evidence="2" id="KW-1185">Reference proteome</keyword>
<name>A0ABS5R788_9HYPH</name>
<evidence type="ECO:0000313" key="1">
    <source>
        <dbReference type="EMBL" id="MBS9476247.1"/>
    </source>
</evidence>
<dbReference type="Proteomes" id="UP001166585">
    <property type="component" value="Unassembled WGS sequence"/>
</dbReference>
<dbReference type="RefSeq" id="WP_213754104.1">
    <property type="nucleotide sequence ID" value="NZ_JAHCQH010000014.1"/>
</dbReference>
<reference evidence="1" key="1">
    <citation type="submission" date="2021-05" db="EMBL/GenBank/DDBJ databases">
        <authorList>
            <person name="Sun Q."/>
            <person name="Inoue M."/>
        </authorList>
    </citation>
    <scope>NUCLEOTIDE SEQUENCE</scope>
    <source>
        <strain evidence="1">VKM B-3255</strain>
    </source>
</reference>
<dbReference type="EMBL" id="JAHCQH010000014">
    <property type="protein sequence ID" value="MBS9476247.1"/>
    <property type="molecule type" value="Genomic_DNA"/>
</dbReference>
<protein>
    <submittedName>
        <fullName evidence="1">Uncharacterized protein</fullName>
    </submittedName>
</protein>
<proteinExistence type="predicted"/>
<comment type="caution">
    <text evidence="1">The sequence shown here is derived from an EMBL/GenBank/DDBJ whole genome shotgun (WGS) entry which is preliminary data.</text>
</comment>